<protein>
    <submittedName>
        <fullName evidence="2">Uncharacterized protein</fullName>
    </submittedName>
</protein>
<name>A0ABR1ERJ1_NECAM</name>
<dbReference type="Proteomes" id="UP001303046">
    <property type="component" value="Unassembled WGS sequence"/>
</dbReference>
<gene>
    <name evidence="2" type="primary">Necator_chrX.g25410</name>
    <name evidence="2" type="ORF">RB195_025244</name>
</gene>
<evidence type="ECO:0000313" key="2">
    <source>
        <dbReference type="EMBL" id="KAK6765234.1"/>
    </source>
</evidence>
<organism evidence="2 3">
    <name type="scientific">Necator americanus</name>
    <name type="common">Human hookworm</name>
    <dbReference type="NCBI Taxonomy" id="51031"/>
    <lineage>
        <taxon>Eukaryota</taxon>
        <taxon>Metazoa</taxon>
        <taxon>Ecdysozoa</taxon>
        <taxon>Nematoda</taxon>
        <taxon>Chromadorea</taxon>
        <taxon>Rhabditida</taxon>
        <taxon>Rhabditina</taxon>
        <taxon>Rhabditomorpha</taxon>
        <taxon>Strongyloidea</taxon>
        <taxon>Ancylostomatidae</taxon>
        <taxon>Bunostominae</taxon>
        <taxon>Necator</taxon>
    </lineage>
</organism>
<feature type="region of interest" description="Disordered" evidence="1">
    <location>
        <begin position="56"/>
        <end position="87"/>
    </location>
</feature>
<proteinExistence type="predicted"/>
<reference evidence="2 3" key="1">
    <citation type="submission" date="2023-08" db="EMBL/GenBank/DDBJ databases">
        <title>A Necator americanus chromosomal reference genome.</title>
        <authorList>
            <person name="Ilik V."/>
            <person name="Petrzelkova K.J."/>
            <person name="Pardy F."/>
            <person name="Fuh T."/>
            <person name="Niatou-Singa F.S."/>
            <person name="Gouil Q."/>
            <person name="Baker L."/>
            <person name="Ritchie M.E."/>
            <person name="Jex A.R."/>
            <person name="Gazzola D."/>
            <person name="Li H."/>
            <person name="Toshio Fujiwara R."/>
            <person name="Zhan B."/>
            <person name="Aroian R.V."/>
            <person name="Pafco B."/>
            <person name="Schwarz E.M."/>
        </authorList>
    </citation>
    <scope>NUCLEOTIDE SEQUENCE [LARGE SCALE GENOMIC DNA]</scope>
    <source>
        <strain evidence="2 3">Aroian</strain>
        <tissue evidence="2">Whole animal</tissue>
    </source>
</reference>
<dbReference type="EMBL" id="JAVFWL010000006">
    <property type="protein sequence ID" value="KAK6765234.1"/>
    <property type="molecule type" value="Genomic_DNA"/>
</dbReference>
<evidence type="ECO:0000313" key="3">
    <source>
        <dbReference type="Proteomes" id="UP001303046"/>
    </source>
</evidence>
<evidence type="ECO:0000256" key="1">
    <source>
        <dbReference type="SAM" id="MobiDB-lite"/>
    </source>
</evidence>
<sequence>MGPCASFYTRLAIKGGIAPSTKGFPQLGQGRPCHSNPRSASLSKLTISKRVKFPLGLRSKLRPRSNQSDVAKSQQVGSNSHYENETA</sequence>
<keyword evidence="3" id="KW-1185">Reference proteome</keyword>
<accession>A0ABR1ERJ1</accession>
<comment type="caution">
    <text evidence="2">The sequence shown here is derived from an EMBL/GenBank/DDBJ whole genome shotgun (WGS) entry which is preliminary data.</text>
</comment>
<feature type="compositionally biased region" description="Polar residues" evidence="1">
    <location>
        <begin position="64"/>
        <end position="81"/>
    </location>
</feature>
<feature type="region of interest" description="Disordered" evidence="1">
    <location>
        <begin position="22"/>
        <end position="41"/>
    </location>
</feature>